<reference evidence="4 5" key="2">
    <citation type="journal article" date="2013" name="Environ. Sci. Technol.">
        <title>The 4-tert-butylphenol-utilizing bacterium Sphingobium fuliginis OMI can degrade bisphenols via phenolic ring hydroxylation and meta-cleavage pathway.</title>
        <authorList>
            <person name="Ogata Y."/>
            <person name="Goda S."/>
            <person name="Toyama T."/>
            <person name="Sei K."/>
            <person name="Ike M."/>
        </authorList>
    </citation>
    <scope>NUCLEOTIDE SEQUENCE [LARGE SCALE GENOMIC DNA]</scope>
    <source>
        <strain evidence="4 5">OMI</strain>
    </source>
</reference>
<dbReference type="PANTHER" id="PTHR42879">
    <property type="entry name" value="3-OXOACYL-(ACYL-CARRIER-PROTEIN) REDUCTASE"/>
    <property type="match status" value="1"/>
</dbReference>
<dbReference type="FunFam" id="3.40.50.720:FF:000084">
    <property type="entry name" value="Short-chain dehydrogenase reductase"/>
    <property type="match status" value="1"/>
</dbReference>
<comment type="catalytic activity">
    <reaction evidence="2">
        <text>2,5-dichlorocyclohexa-2,5-dien-1,4-diol + NAD(+) = 2,5-dichlorohydroquinone + NADH + H(+)</text>
        <dbReference type="Rhea" id="RHEA:15741"/>
        <dbReference type="ChEBI" id="CHEBI:15378"/>
        <dbReference type="ChEBI" id="CHEBI:27545"/>
        <dbReference type="ChEBI" id="CHEBI:28975"/>
        <dbReference type="ChEBI" id="CHEBI:57540"/>
        <dbReference type="ChEBI" id="CHEBI:57945"/>
    </reaction>
</comment>
<proteinExistence type="inferred from homology"/>
<dbReference type="InterPro" id="IPR057326">
    <property type="entry name" value="KR_dom"/>
</dbReference>
<evidence type="ECO:0000313" key="5">
    <source>
        <dbReference type="Proteomes" id="UP000221538"/>
    </source>
</evidence>
<evidence type="ECO:0000259" key="3">
    <source>
        <dbReference type="SMART" id="SM00822"/>
    </source>
</evidence>
<dbReference type="InterPro" id="IPR036291">
    <property type="entry name" value="NAD(P)-bd_dom_sf"/>
</dbReference>
<dbReference type="RefSeq" id="WP_099186113.1">
    <property type="nucleotide sequence ID" value="NZ_BEWI01000032.1"/>
</dbReference>
<name>A0A292ZHD9_SPHSA</name>
<dbReference type="SUPFAM" id="SSF51735">
    <property type="entry name" value="NAD(P)-binding Rossmann-fold domains"/>
    <property type="match status" value="1"/>
</dbReference>
<dbReference type="Pfam" id="PF13561">
    <property type="entry name" value="adh_short_C2"/>
    <property type="match status" value="1"/>
</dbReference>
<dbReference type="GO" id="GO:0004316">
    <property type="term" value="F:3-oxoacyl-[acyl-carrier-protein] reductase (NADPH) activity"/>
    <property type="evidence" value="ECO:0007669"/>
    <property type="project" value="UniProtKB-EC"/>
</dbReference>
<dbReference type="PROSITE" id="PS00061">
    <property type="entry name" value="ADH_SHORT"/>
    <property type="match status" value="1"/>
</dbReference>
<evidence type="ECO:0000256" key="2">
    <source>
        <dbReference type="ARBA" id="ARBA00051383"/>
    </source>
</evidence>
<organism evidence="4 5">
    <name type="scientific">Sphingobium fuliginis (strain ATCC 27551)</name>
    <dbReference type="NCBI Taxonomy" id="336203"/>
    <lineage>
        <taxon>Bacteria</taxon>
        <taxon>Pseudomonadati</taxon>
        <taxon>Pseudomonadota</taxon>
        <taxon>Alphaproteobacteria</taxon>
        <taxon>Sphingomonadales</taxon>
        <taxon>Sphingomonadaceae</taxon>
        <taxon>Sphingobium</taxon>
    </lineage>
</organism>
<dbReference type="GO" id="GO:0032787">
    <property type="term" value="P:monocarboxylic acid metabolic process"/>
    <property type="evidence" value="ECO:0007669"/>
    <property type="project" value="UniProtKB-ARBA"/>
</dbReference>
<gene>
    <name evidence="4" type="ORF">SFOMI_2780</name>
</gene>
<comment type="similarity">
    <text evidence="1">Belongs to the short-chain dehydrogenases/reductases (SDR) family.</text>
</comment>
<reference evidence="4 5" key="1">
    <citation type="journal article" date="2013" name="Biodegradation">
        <title>Occurrence of 4-tert-butylphenol (4-t-BP) biodegradation in an aquatic sample caused by the presence of Spirodela polyrrhiza and isolation of a 4-t-BP-utilizing bacterium.</title>
        <authorList>
            <person name="Ogata Y."/>
            <person name="Toyama T."/>
            <person name="Yu N."/>
            <person name="Wang X."/>
            <person name="Sei K."/>
            <person name="Ike M."/>
        </authorList>
    </citation>
    <scope>NUCLEOTIDE SEQUENCE [LARGE SCALE GENOMIC DNA]</scope>
    <source>
        <strain evidence="4 5">OMI</strain>
    </source>
</reference>
<sequence>MDLLDSPRLALITGAVEGGIGFRVAQRLAAEGARLALVDINADAITETARKLAAETGIDVRGFAADIADPSSIEALAKAVNDTMGPVEILINCAAIVSDKLFLESDFSDWARMTQICLYGPMNLIKAFAPAMVERQFGRIICLASDSARLGQARLSYYAAAKAGVIALCKSVAQEFGPASVTVNVVSPGATNTALRQAREASLLAQMGPENYEKRQKKVVKMYPLRRIGDPDDIASMVAYIASDRASWVTGQVVSVNGGFAMP</sequence>
<evidence type="ECO:0000313" key="4">
    <source>
        <dbReference type="EMBL" id="GAY22225.1"/>
    </source>
</evidence>
<dbReference type="InterPro" id="IPR020904">
    <property type="entry name" value="Sc_DH/Rdtase_CS"/>
</dbReference>
<dbReference type="EC" id="1.1.1.100" evidence="4"/>
<protein>
    <submittedName>
        <fullName evidence="4">3-oxoacyl-[acyl-carrier protein] reductase</fullName>
        <ecNumber evidence="4">1.1.1.100</ecNumber>
    </submittedName>
</protein>
<dbReference type="AlphaFoldDB" id="A0A292ZHD9"/>
<dbReference type="InterPro" id="IPR050259">
    <property type="entry name" value="SDR"/>
</dbReference>
<dbReference type="PRINTS" id="PR00081">
    <property type="entry name" value="GDHRDH"/>
</dbReference>
<dbReference type="InterPro" id="IPR002347">
    <property type="entry name" value="SDR_fam"/>
</dbReference>
<comment type="caution">
    <text evidence="4">The sequence shown here is derived from an EMBL/GenBank/DDBJ whole genome shotgun (WGS) entry which is preliminary data.</text>
</comment>
<dbReference type="PRINTS" id="PR00080">
    <property type="entry name" value="SDRFAMILY"/>
</dbReference>
<dbReference type="EMBL" id="BEWI01000032">
    <property type="protein sequence ID" value="GAY22225.1"/>
    <property type="molecule type" value="Genomic_DNA"/>
</dbReference>
<evidence type="ECO:0000256" key="1">
    <source>
        <dbReference type="ARBA" id="ARBA00006484"/>
    </source>
</evidence>
<dbReference type="Gene3D" id="3.40.50.720">
    <property type="entry name" value="NAD(P)-binding Rossmann-like Domain"/>
    <property type="match status" value="1"/>
</dbReference>
<dbReference type="SMART" id="SM00822">
    <property type="entry name" value="PKS_KR"/>
    <property type="match status" value="1"/>
</dbReference>
<dbReference type="Proteomes" id="UP000221538">
    <property type="component" value="Unassembled WGS sequence"/>
</dbReference>
<accession>A0A292ZHD9</accession>
<keyword evidence="4" id="KW-0560">Oxidoreductase</keyword>
<dbReference type="GO" id="GO:0018502">
    <property type="term" value="F:2,5-dichloro-2,5-cyclohexadiene-1,4-diol dehydrogenase activity"/>
    <property type="evidence" value="ECO:0007669"/>
    <property type="project" value="RHEA"/>
</dbReference>
<feature type="domain" description="Ketoreductase" evidence="3">
    <location>
        <begin position="8"/>
        <end position="189"/>
    </location>
</feature>